<dbReference type="Pfam" id="PF03544">
    <property type="entry name" value="TonB_C"/>
    <property type="match status" value="1"/>
</dbReference>
<keyword evidence="9" id="KW-0472">Membrane</keyword>
<keyword evidence="10" id="KW-0732">Signal</keyword>
<feature type="chain" id="PRO_5046505306" evidence="10">
    <location>
        <begin position="24"/>
        <end position="134"/>
    </location>
</feature>
<dbReference type="PANTHER" id="PTHR33446:SF2">
    <property type="entry name" value="PROTEIN TONB"/>
    <property type="match status" value="1"/>
</dbReference>
<evidence type="ECO:0000256" key="4">
    <source>
        <dbReference type="ARBA" id="ARBA00022475"/>
    </source>
</evidence>
<evidence type="ECO:0000313" key="13">
    <source>
        <dbReference type="Proteomes" id="UP001201449"/>
    </source>
</evidence>
<keyword evidence="5" id="KW-0997">Cell inner membrane</keyword>
<evidence type="ECO:0000256" key="5">
    <source>
        <dbReference type="ARBA" id="ARBA00022519"/>
    </source>
</evidence>
<dbReference type="RefSeq" id="WP_234861280.1">
    <property type="nucleotide sequence ID" value="NZ_JAKEVZ010000006.1"/>
</dbReference>
<dbReference type="InterPro" id="IPR051045">
    <property type="entry name" value="TonB-dependent_transducer"/>
</dbReference>
<dbReference type="InterPro" id="IPR006260">
    <property type="entry name" value="TonB/TolA_C"/>
</dbReference>
<keyword evidence="8" id="KW-1133">Transmembrane helix</keyword>
<dbReference type="PROSITE" id="PS52015">
    <property type="entry name" value="TONB_CTD"/>
    <property type="match status" value="1"/>
</dbReference>
<gene>
    <name evidence="12" type="ORF">L0U89_09430</name>
</gene>
<dbReference type="SUPFAM" id="SSF74653">
    <property type="entry name" value="TolA/TonB C-terminal domain"/>
    <property type="match status" value="1"/>
</dbReference>
<name>A0ABS9BU77_9BACT</name>
<proteinExistence type="inferred from homology"/>
<evidence type="ECO:0000256" key="10">
    <source>
        <dbReference type="SAM" id="SignalP"/>
    </source>
</evidence>
<dbReference type="PRINTS" id="PR01374">
    <property type="entry name" value="TONBPROTEIN"/>
</dbReference>
<comment type="similarity">
    <text evidence="2">Belongs to the TonB family.</text>
</comment>
<dbReference type="InterPro" id="IPR003538">
    <property type="entry name" value="TonB"/>
</dbReference>
<evidence type="ECO:0000256" key="3">
    <source>
        <dbReference type="ARBA" id="ARBA00022448"/>
    </source>
</evidence>
<dbReference type="NCBIfam" id="TIGR01352">
    <property type="entry name" value="tonB_Cterm"/>
    <property type="match status" value="1"/>
</dbReference>
<dbReference type="InterPro" id="IPR037682">
    <property type="entry name" value="TonB_C"/>
</dbReference>
<dbReference type="Proteomes" id="UP001201449">
    <property type="component" value="Unassembled WGS sequence"/>
</dbReference>
<evidence type="ECO:0000256" key="2">
    <source>
        <dbReference type="ARBA" id="ARBA00006555"/>
    </source>
</evidence>
<keyword evidence="4" id="KW-1003">Cell membrane</keyword>
<feature type="signal peptide" evidence="10">
    <location>
        <begin position="1"/>
        <end position="23"/>
    </location>
</feature>
<evidence type="ECO:0000256" key="9">
    <source>
        <dbReference type="ARBA" id="ARBA00023136"/>
    </source>
</evidence>
<accession>A0ABS9BU77</accession>
<feature type="domain" description="TonB C-terminal" evidence="11">
    <location>
        <begin position="45"/>
        <end position="134"/>
    </location>
</feature>
<reference evidence="12 13" key="1">
    <citation type="submission" date="2022-01" db="EMBL/GenBank/DDBJ databases">
        <title>Mariniradius saccharolyticus sp. nov., isolated from sediment of a river.</title>
        <authorList>
            <person name="Liu H."/>
        </authorList>
    </citation>
    <scope>NUCLEOTIDE SEQUENCE [LARGE SCALE GENOMIC DNA]</scope>
    <source>
        <strain evidence="12 13">RY-2</strain>
    </source>
</reference>
<evidence type="ECO:0000259" key="11">
    <source>
        <dbReference type="PROSITE" id="PS52015"/>
    </source>
</evidence>
<organism evidence="12 13">
    <name type="scientific">Mariniradius sediminis</name>
    <dbReference type="NCBI Taxonomy" id="2909237"/>
    <lineage>
        <taxon>Bacteria</taxon>
        <taxon>Pseudomonadati</taxon>
        <taxon>Bacteroidota</taxon>
        <taxon>Cytophagia</taxon>
        <taxon>Cytophagales</taxon>
        <taxon>Cyclobacteriaceae</taxon>
        <taxon>Mariniradius</taxon>
    </lineage>
</organism>
<keyword evidence="13" id="KW-1185">Reference proteome</keyword>
<evidence type="ECO:0000256" key="6">
    <source>
        <dbReference type="ARBA" id="ARBA00022692"/>
    </source>
</evidence>
<comment type="subcellular location">
    <subcellularLocation>
        <location evidence="1">Cell inner membrane</location>
        <topology evidence="1">Single-pass membrane protein</topology>
        <orientation evidence="1">Periplasmic side</orientation>
    </subcellularLocation>
</comment>
<dbReference type="EMBL" id="JAKEVZ010000006">
    <property type="protein sequence ID" value="MCF1751289.1"/>
    <property type="molecule type" value="Genomic_DNA"/>
</dbReference>
<evidence type="ECO:0000256" key="1">
    <source>
        <dbReference type="ARBA" id="ARBA00004383"/>
    </source>
</evidence>
<dbReference type="Gene3D" id="3.30.1150.10">
    <property type="match status" value="1"/>
</dbReference>
<evidence type="ECO:0000256" key="7">
    <source>
        <dbReference type="ARBA" id="ARBA00022927"/>
    </source>
</evidence>
<keyword evidence="7" id="KW-0653">Protein transport</keyword>
<evidence type="ECO:0000256" key="8">
    <source>
        <dbReference type="ARBA" id="ARBA00022989"/>
    </source>
</evidence>
<dbReference type="PANTHER" id="PTHR33446">
    <property type="entry name" value="PROTEIN TONB-RELATED"/>
    <property type="match status" value="1"/>
</dbReference>
<keyword evidence="3" id="KW-0813">Transport</keyword>
<keyword evidence="6" id="KW-0812">Transmembrane</keyword>
<comment type="caution">
    <text evidence="12">The sequence shown here is derived from an EMBL/GenBank/DDBJ whole genome shotgun (WGS) entry which is preliminary data.</text>
</comment>
<protein>
    <submittedName>
        <fullName evidence="12">Energy transducer TonB</fullName>
    </submittedName>
</protein>
<sequence length="134" mass="14870">MKTKLIITALLTAAMFYAFPSTAQETAKSKETVQQQVDEMPVPPGGMEGWINYFKNNLKYPETAKKNGVEGMVMLSFIVKKDGSVSNVQVLRGIGSGCDEEAVRLLTNSEKWTPGKKENKPVDVEMKLPVQFKL</sequence>
<evidence type="ECO:0000313" key="12">
    <source>
        <dbReference type="EMBL" id="MCF1751289.1"/>
    </source>
</evidence>